<name>A0A7J0D1B1_STRMI</name>
<organism evidence="2 3">
    <name type="scientific">Streptomyces microflavus</name>
    <name type="common">Streptomyces lipmanii</name>
    <dbReference type="NCBI Taxonomy" id="1919"/>
    <lineage>
        <taxon>Bacteria</taxon>
        <taxon>Bacillati</taxon>
        <taxon>Actinomycetota</taxon>
        <taxon>Actinomycetes</taxon>
        <taxon>Kitasatosporales</taxon>
        <taxon>Streptomycetaceae</taxon>
        <taxon>Streptomyces</taxon>
    </lineage>
</organism>
<dbReference type="Proteomes" id="UP000498740">
    <property type="component" value="Unassembled WGS sequence"/>
</dbReference>
<reference evidence="2 3" key="1">
    <citation type="submission" date="2020-05" db="EMBL/GenBank/DDBJ databases">
        <title>Whole genome shotgun sequence of Streptomyces microflavus NBRC 13062.</title>
        <authorList>
            <person name="Komaki H."/>
            <person name="Tamura T."/>
        </authorList>
    </citation>
    <scope>NUCLEOTIDE SEQUENCE [LARGE SCALE GENOMIC DNA]</scope>
    <source>
        <strain evidence="2 3">NBRC 13062</strain>
    </source>
</reference>
<sequence>MTLLAKPSSPPLSRFVRAELHRLLSPKPVRYGLLALPAILLALAVSTFLSHHTDVAAAWRAAEAAYRTYAEEAATRPAGSVETLSPREFFDDPRYLMTKASFVDLRAVLSGLSLAALVLGVLSGGADWSSRVMLTLTAAEPRRTRLFLVRGLLVTAVATATAVLTSVFLLPLLLGVAVFKGSLADADGRYWMVLAVIVARGAVLVGLVALLGYSLAMLTRRTTTALGIALAYLVASGRIVQEYVPALAEYQLSGITFAVLNERLLMETDRTTCVGEGACLAMREGTTATTAFLALSVHLLPVVAAAWWRFARRDVG</sequence>
<comment type="caution">
    <text evidence="2">The sequence shown here is derived from an EMBL/GenBank/DDBJ whole genome shotgun (WGS) entry which is preliminary data.</text>
</comment>
<evidence type="ECO:0008006" key="4">
    <source>
        <dbReference type="Google" id="ProtNLM"/>
    </source>
</evidence>
<feature type="transmembrane region" description="Helical" evidence="1">
    <location>
        <begin position="107"/>
        <end position="126"/>
    </location>
</feature>
<keyword evidence="1" id="KW-0812">Transmembrane</keyword>
<gene>
    <name evidence="2" type="ORF">Smic_63630</name>
</gene>
<feature type="transmembrane region" description="Helical" evidence="1">
    <location>
        <begin position="291"/>
        <end position="310"/>
    </location>
</feature>
<proteinExistence type="predicted"/>
<accession>A0A7J0D1B1</accession>
<evidence type="ECO:0000256" key="1">
    <source>
        <dbReference type="SAM" id="Phobius"/>
    </source>
</evidence>
<feature type="transmembrane region" description="Helical" evidence="1">
    <location>
        <begin position="31"/>
        <end position="49"/>
    </location>
</feature>
<feature type="transmembrane region" description="Helical" evidence="1">
    <location>
        <begin position="190"/>
        <end position="211"/>
    </location>
</feature>
<dbReference type="EMBL" id="BLWD01000001">
    <property type="protein sequence ID" value="GFN07807.1"/>
    <property type="molecule type" value="Genomic_DNA"/>
</dbReference>
<keyword evidence="1" id="KW-0472">Membrane</keyword>
<protein>
    <recommendedName>
        <fullName evidence="4">ABC-2 family transporter protein</fullName>
    </recommendedName>
</protein>
<evidence type="ECO:0000313" key="3">
    <source>
        <dbReference type="Proteomes" id="UP000498740"/>
    </source>
</evidence>
<dbReference type="RefSeq" id="WP_032757153.1">
    <property type="nucleotide sequence ID" value="NZ_BMUG01000013.1"/>
</dbReference>
<dbReference type="AlphaFoldDB" id="A0A7J0D1B1"/>
<keyword evidence="1" id="KW-1133">Transmembrane helix</keyword>
<feature type="transmembrane region" description="Helical" evidence="1">
    <location>
        <begin position="147"/>
        <end position="170"/>
    </location>
</feature>
<evidence type="ECO:0000313" key="2">
    <source>
        <dbReference type="EMBL" id="GFN07807.1"/>
    </source>
</evidence>